<evidence type="ECO:0008006" key="3">
    <source>
        <dbReference type="Google" id="ProtNLM"/>
    </source>
</evidence>
<dbReference type="Gene3D" id="3.30.70.100">
    <property type="match status" value="1"/>
</dbReference>
<evidence type="ECO:0000313" key="1">
    <source>
        <dbReference type="EMBL" id="MBM3223409.1"/>
    </source>
</evidence>
<dbReference type="InterPro" id="IPR011008">
    <property type="entry name" value="Dimeric_a/b-barrel"/>
</dbReference>
<organism evidence="1 2">
    <name type="scientific">Tectimicrobiota bacterium</name>
    <dbReference type="NCBI Taxonomy" id="2528274"/>
    <lineage>
        <taxon>Bacteria</taxon>
        <taxon>Pseudomonadati</taxon>
        <taxon>Nitrospinota/Tectimicrobiota group</taxon>
        <taxon>Candidatus Tectimicrobiota</taxon>
    </lineage>
</organism>
<accession>A0A938B1X7</accession>
<sequence length="94" mass="10722">MLGQIRIYTINKGELDTFIKHFNEETKPIHDKVGWPVVASWVNRPQNEFIWIRTHKDAADLEAKTKAFRQAIADAGITLGTNVAKMEVRDVEMG</sequence>
<evidence type="ECO:0000313" key="2">
    <source>
        <dbReference type="Proteomes" id="UP000712673"/>
    </source>
</evidence>
<gene>
    <name evidence="1" type="ORF">FJZ47_06370</name>
</gene>
<dbReference type="EMBL" id="VGLS01000139">
    <property type="protein sequence ID" value="MBM3223409.1"/>
    <property type="molecule type" value="Genomic_DNA"/>
</dbReference>
<dbReference type="SUPFAM" id="SSF54909">
    <property type="entry name" value="Dimeric alpha+beta barrel"/>
    <property type="match status" value="1"/>
</dbReference>
<dbReference type="Proteomes" id="UP000712673">
    <property type="component" value="Unassembled WGS sequence"/>
</dbReference>
<comment type="caution">
    <text evidence="1">The sequence shown here is derived from an EMBL/GenBank/DDBJ whole genome shotgun (WGS) entry which is preliminary data.</text>
</comment>
<protein>
    <recommendedName>
        <fullName evidence="3">NIPSNAP domain-containing protein</fullName>
    </recommendedName>
</protein>
<reference evidence="1" key="1">
    <citation type="submission" date="2019-03" db="EMBL/GenBank/DDBJ databases">
        <title>Lake Tanganyika Metagenome-Assembled Genomes (MAGs).</title>
        <authorList>
            <person name="Tran P."/>
        </authorList>
    </citation>
    <scope>NUCLEOTIDE SEQUENCE</scope>
    <source>
        <strain evidence="1">K_DeepCast_65m_m2_066</strain>
    </source>
</reference>
<proteinExistence type="predicted"/>
<dbReference type="AlphaFoldDB" id="A0A938B1X7"/>
<name>A0A938B1X7_UNCTE</name>